<name>A0A1D8NS96_9BURK</name>
<gene>
    <name evidence="1" type="ORF">LPB072_02705</name>
</gene>
<dbReference type="AlphaFoldDB" id="A0A1D8NS96"/>
<proteinExistence type="predicted"/>
<evidence type="ECO:0000313" key="1">
    <source>
        <dbReference type="EMBL" id="AOW11932.1"/>
    </source>
</evidence>
<dbReference type="STRING" id="1763535.LPB072_02705"/>
<dbReference type="EMBL" id="CP017476">
    <property type="protein sequence ID" value="AOW11932.1"/>
    <property type="molecule type" value="Genomic_DNA"/>
</dbReference>
<evidence type="ECO:0000313" key="2">
    <source>
        <dbReference type="Proteomes" id="UP000185680"/>
    </source>
</evidence>
<reference evidence="1 2" key="1">
    <citation type="submission" date="2016-10" db="EMBL/GenBank/DDBJ databases">
        <title>Hydorgenophaga sp. LPB0072 isolated from gastropod.</title>
        <authorList>
            <person name="Kim E."/>
            <person name="Yi H."/>
        </authorList>
    </citation>
    <scope>NUCLEOTIDE SEQUENCE [LARGE SCALE GENOMIC DNA]</scope>
    <source>
        <strain evidence="1 2">LPB0072</strain>
    </source>
</reference>
<organism evidence="1 2">
    <name type="scientific">Hydrogenophaga crassostreae</name>
    <dbReference type="NCBI Taxonomy" id="1763535"/>
    <lineage>
        <taxon>Bacteria</taxon>
        <taxon>Pseudomonadati</taxon>
        <taxon>Pseudomonadota</taxon>
        <taxon>Betaproteobacteria</taxon>
        <taxon>Burkholderiales</taxon>
        <taxon>Comamonadaceae</taxon>
        <taxon>Hydrogenophaga</taxon>
    </lineage>
</organism>
<dbReference type="KEGG" id="hyl:LPB072_02705"/>
<sequence length="85" mass="9426">MSASSAPPQRMLMKEVREESTVIAAMLEPVHPILQDALQIIQDHWQRSMHLLASQPAERHPGRTLKMAAVASRCRIGSWASGVRA</sequence>
<accession>A0A1D8NS96</accession>
<dbReference type="Proteomes" id="UP000185680">
    <property type="component" value="Chromosome"/>
</dbReference>
<protein>
    <submittedName>
        <fullName evidence="1">Uncharacterized protein</fullName>
    </submittedName>
</protein>